<dbReference type="SMART" id="SM00220">
    <property type="entry name" value="S_TKc"/>
    <property type="match status" value="1"/>
</dbReference>
<protein>
    <recommendedName>
        <fullName evidence="7">Protein kinase domain-containing protein</fullName>
    </recommendedName>
</protein>
<feature type="binding site" evidence="5">
    <location>
        <position position="32"/>
    </location>
    <ligand>
        <name>ATP</name>
        <dbReference type="ChEBI" id="CHEBI:30616"/>
    </ligand>
</feature>
<keyword evidence="2 5" id="KW-0547">Nucleotide-binding</keyword>
<accession>A0A059BVC1</accession>
<evidence type="ECO:0000313" key="8">
    <source>
        <dbReference type="EMBL" id="KCW70203.1"/>
    </source>
</evidence>
<keyword evidence="3" id="KW-0418">Kinase</keyword>
<gene>
    <name evidence="8" type="ORF">EUGRSUZ_F03482</name>
</gene>
<evidence type="ECO:0000256" key="2">
    <source>
        <dbReference type="ARBA" id="ARBA00022741"/>
    </source>
</evidence>
<dbReference type="InterPro" id="IPR008271">
    <property type="entry name" value="Ser/Thr_kinase_AS"/>
</dbReference>
<evidence type="ECO:0000256" key="1">
    <source>
        <dbReference type="ARBA" id="ARBA00022679"/>
    </source>
</evidence>
<evidence type="ECO:0000259" key="7">
    <source>
        <dbReference type="PROSITE" id="PS50011"/>
    </source>
</evidence>
<organism evidence="8">
    <name type="scientific">Eucalyptus grandis</name>
    <name type="common">Flooded gum</name>
    <dbReference type="NCBI Taxonomy" id="71139"/>
    <lineage>
        <taxon>Eukaryota</taxon>
        <taxon>Viridiplantae</taxon>
        <taxon>Streptophyta</taxon>
        <taxon>Embryophyta</taxon>
        <taxon>Tracheophyta</taxon>
        <taxon>Spermatophyta</taxon>
        <taxon>Magnoliopsida</taxon>
        <taxon>eudicotyledons</taxon>
        <taxon>Gunneridae</taxon>
        <taxon>Pentapetalae</taxon>
        <taxon>rosids</taxon>
        <taxon>malvids</taxon>
        <taxon>Myrtales</taxon>
        <taxon>Myrtaceae</taxon>
        <taxon>Myrtoideae</taxon>
        <taxon>Eucalypteae</taxon>
        <taxon>Eucalyptus</taxon>
    </lineage>
</organism>
<dbReference type="Gene3D" id="1.10.510.10">
    <property type="entry name" value="Transferase(Phosphotransferase) domain 1"/>
    <property type="match status" value="1"/>
</dbReference>
<feature type="region of interest" description="Disordered" evidence="6">
    <location>
        <begin position="513"/>
        <end position="549"/>
    </location>
</feature>
<dbReference type="PROSITE" id="PS50011">
    <property type="entry name" value="PROTEIN_KINASE_DOM"/>
    <property type="match status" value="1"/>
</dbReference>
<reference evidence="8" key="1">
    <citation type="submission" date="2013-07" db="EMBL/GenBank/DDBJ databases">
        <title>The genome of Eucalyptus grandis.</title>
        <authorList>
            <person name="Schmutz J."/>
            <person name="Hayes R."/>
            <person name="Myburg A."/>
            <person name="Tuskan G."/>
            <person name="Grattapaglia D."/>
            <person name="Rokhsar D.S."/>
        </authorList>
    </citation>
    <scope>NUCLEOTIDE SEQUENCE</scope>
    <source>
        <tissue evidence="8">Leaf extractions</tissue>
    </source>
</reference>
<dbReference type="EMBL" id="KK198758">
    <property type="protein sequence ID" value="KCW70203.1"/>
    <property type="molecule type" value="Genomic_DNA"/>
</dbReference>
<dbReference type="SUPFAM" id="SSF56112">
    <property type="entry name" value="Protein kinase-like (PK-like)"/>
    <property type="match status" value="1"/>
</dbReference>
<name>A0A059BVC1_EUCGR</name>
<evidence type="ECO:0000256" key="6">
    <source>
        <dbReference type="SAM" id="MobiDB-lite"/>
    </source>
</evidence>
<dbReference type="Gene3D" id="3.30.200.20">
    <property type="entry name" value="Phosphorylase Kinase, domain 1"/>
    <property type="match status" value="1"/>
</dbReference>
<dbReference type="GO" id="GO:0005524">
    <property type="term" value="F:ATP binding"/>
    <property type="evidence" value="ECO:0007669"/>
    <property type="project" value="UniProtKB-UniRule"/>
</dbReference>
<dbReference type="PROSITE" id="PS00107">
    <property type="entry name" value="PROTEIN_KINASE_ATP"/>
    <property type="match status" value="1"/>
</dbReference>
<dbReference type="InterPro" id="IPR000719">
    <property type="entry name" value="Prot_kinase_dom"/>
</dbReference>
<dbReference type="CDD" id="cd06606">
    <property type="entry name" value="STKc_MAPKKK"/>
    <property type="match status" value="1"/>
</dbReference>
<feature type="region of interest" description="Disordered" evidence="6">
    <location>
        <begin position="378"/>
        <end position="414"/>
    </location>
</feature>
<dbReference type="InParanoid" id="A0A059BVC1"/>
<evidence type="ECO:0000256" key="4">
    <source>
        <dbReference type="ARBA" id="ARBA00022840"/>
    </source>
</evidence>
<evidence type="ECO:0000256" key="3">
    <source>
        <dbReference type="ARBA" id="ARBA00022777"/>
    </source>
</evidence>
<feature type="domain" description="Protein kinase" evidence="7">
    <location>
        <begin position="3"/>
        <end position="290"/>
    </location>
</feature>
<evidence type="ECO:0000256" key="5">
    <source>
        <dbReference type="PROSITE-ProRule" id="PRU10141"/>
    </source>
</evidence>
<dbReference type="STRING" id="71139.A0A059BVC1"/>
<dbReference type="FunCoup" id="A0A059BVC1">
    <property type="interactions" value="471"/>
</dbReference>
<dbReference type="Pfam" id="PF00069">
    <property type="entry name" value="Pkinase"/>
    <property type="match status" value="1"/>
</dbReference>
<dbReference type="AlphaFoldDB" id="A0A059BVC1"/>
<dbReference type="InterPro" id="IPR017441">
    <property type="entry name" value="Protein_kinase_ATP_BS"/>
</dbReference>
<dbReference type="Gramene" id="KCW70203">
    <property type="protein sequence ID" value="KCW70203"/>
    <property type="gene ID" value="EUGRSUZ_F03482"/>
</dbReference>
<dbReference type="GO" id="GO:0004672">
    <property type="term" value="F:protein kinase activity"/>
    <property type="evidence" value="ECO:0000318"/>
    <property type="project" value="GO_Central"/>
</dbReference>
<dbReference type="PANTHER" id="PTHR48011">
    <property type="entry name" value="CCR4-NOT TRANSCRIPTIONAL COMPLEX SUBUNIT CAF120-RELATED"/>
    <property type="match status" value="1"/>
</dbReference>
<dbReference type="PROSITE" id="PS00108">
    <property type="entry name" value="PROTEIN_KINASE_ST"/>
    <property type="match status" value="1"/>
</dbReference>
<proteinExistence type="predicted"/>
<dbReference type="PANTHER" id="PTHR48011:SF76">
    <property type="entry name" value="MITOGEN-ACTIVATED PROTEIN KINASE KINASE KINASE 15"/>
    <property type="match status" value="1"/>
</dbReference>
<dbReference type="InterPro" id="IPR011009">
    <property type="entry name" value="Kinase-like_dom_sf"/>
</dbReference>
<dbReference type="GO" id="GO:0007165">
    <property type="term" value="P:signal transduction"/>
    <property type="evidence" value="ECO:0000318"/>
    <property type="project" value="GO_Central"/>
</dbReference>
<dbReference type="InterPro" id="IPR052751">
    <property type="entry name" value="Plant_MAPKKK"/>
</dbReference>
<keyword evidence="1" id="KW-0808">Transferase</keyword>
<sequence>MEWIRGPAIGRGSTAAVSLATAVPSGELFAVKSAELSRSAPLQRERLLLSELASPHVVKYLGHDVTRESGELYYNLWTEYLPKGTLFDEIRRRGGRLDEPEIRSHTRKVLRGLEYLHENGLVHGDVKSQNLLMGSDGVKVADLGCARFVEPRRSGRVLSPPDAFSGVDTRDAHNARGEDGVLPEERAMTSSDVFSGTPMFMAPEVARNEEQSFPSDVWSVGCTVIEMATGKGPWAESDPVSVLYRIGFSGDAPEIPRRLSDSGRDFLAKCLARDPRQRWAVTELLKHPFLDESKTSEEFTRNSPSGVLDSGFWDSMDVWESPRNRTVSDAVDSCSCSRSPATERMKKLIEECESSSANWSSPDGASDEEWITVRSEHHKEEVGEIPRPIDGAPPFADSTSDEEQLQISPRDGNSHYSNNTLDDCIIMGGVIYKVDSFADSEDDFRGNNNVLRVLTHEAENEITDSVELQVLHLNSKALFPCATACEVCFAFSTVDFVEPSSFFSPAPSMIRDRTASRKRRPLPSVPPRSLEKLKKRGDSRKVNAPLHDGRSCRKSKQVLALDLSTCSCTSQPPFFGFRVLAGVDTAWNQRTSCARFERSNRKTESSFPRAFWLLLISNGWRIRRTTAEWVLDFGRILIYRLIFVHR</sequence>
<keyword evidence="4 5" id="KW-0067">ATP-binding</keyword>
<dbReference type="eggNOG" id="KOG0198">
    <property type="taxonomic scope" value="Eukaryota"/>
</dbReference>